<gene>
    <name evidence="2" type="ORF">Bca52824_025604</name>
</gene>
<evidence type="ECO:0000313" key="3">
    <source>
        <dbReference type="Proteomes" id="UP000886595"/>
    </source>
</evidence>
<dbReference type="Proteomes" id="UP000886595">
    <property type="component" value="Unassembled WGS sequence"/>
</dbReference>
<accession>A0A8X7V9Z5</accession>
<feature type="compositionally biased region" description="Polar residues" evidence="1">
    <location>
        <begin position="90"/>
        <end position="102"/>
    </location>
</feature>
<name>A0A8X7V9Z5_BRACI</name>
<protein>
    <submittedName>
        <fullName evidence="2">Uncharacterized protein</fullName>
    </submittedName>
</protein>
<proteinExistence type="predicted"/>
<dbReference type="EMBL" id="JAAMPC010000006">
    <property type="protein sequence ID" value="KAG2305856.1"/>
    <property type="molecule type" value="Genomic_DNA"/>
</dbReference>
<feature type="compositionally biased region" description="Pro residues" evidence="1">
    <location>
        <begin position="15"/>
        <end position="37"/>
    </location>
</feature>
<feature type="compositionally biased region" description="Polar residues" evidence="1">
    <location>
        <begin position="57"/>
        <end position="69"/>
    </location>
</feature>
<comment type="caution">
    <text evidence="2">The sequence shown here is derived from an EMBL/GenBank/DDBJ whole genome shotgun (WGS) entry which is preliminary data.</text>
</comment>
<sequence length="102" mass="10613">MKSAWKLPARASALIPPPVTTGDGHPPPPTPPDPPGPLSSFPMNHFPPLSSPPLKNPIQTVSGNSSRSPSLLAKGSLSDDVTMAELPTTIEENPSSVSNSRK</sequence>
<evidence type="ECO:0000313" key="2">
    <source>
        <dbReference type="EMBL" id="KAG2305856.1"/>
    </source>
</evidence>
<dbReference type="AlphaFoldDB" id="A0A8X7V9Z5"/>
<evidence type="ECO:0000256" key="1">
    <source>
        <dbReference type="SAM" id="MobiDB-lite"/>
    </source>
</evidence>
<organism evidence="2 3">
    <name type="scientific">Brassica carinata</name>
    <name type="common">Ethiopian mustard</name>
    <name type="synonym">Abyssinian cabbage</name>
    <dbReference type="NCBI Taxonomy" id="52824"/>
    <lineage>
        <taxon>Eukaryota</taxon>
        <taxon>Viridiplantae</taxon>
        <taxon>Streptophyta</taxon>
        <taxon>Embryophyta</taxon>
        <taxon>Tracheophyta</taxon>
        <taxon>Spermatophyta</taxon>
        <taxon>Magnoliopsida</taxon>
        <taxon>eudicotyledons</taxon>
        <taxon>Gunneridae</taxon>
        <taxon>Pentapetalae</taxon>
        <taxon>rosids</taxon>
        <taxon>malvids</taxon>
        <taxon>Brassicales</taxon>
        <taxon>Brassicaceae</taxon>
        <taxon>Brassiceae</taxon>
        <taxon>Brassica</taxon>
    </lineage>
</organism>
<feature type="region of interest" description="Disordered" evidence="1">
    <location>
        <begin position="1"/>
        <end position="102"/>
    </location>
</feature>
<reference evidence="2 3" key="1">
    <citation type="submission" date="2020-02" db="EMBL/GenBank/DDBJ databases">
        <authorList>
            <person name="Ma Q."/>
            <person name="Huang Y."/>
            <person name="Song X."/>
            <person name="Pei D."/>
        </authorList>
    </citation>
    <scope>NUCLEOTIDE SEQUENCE [LARGE SCALE GENOMIC DNA]</scope>
    <source>
        <strain evidence="2">Sxm20200214</strain>
        <tissue evidence="2">Leaf</tissue>
    </source>
</reference>
<keyword evidence="3" id="KW-1185">Reference proteome</keyword>